<proteinExistence type="predicted"/>
<dbReference type="PROSITE" id="PS51257">
    <property type="entry name" value="PROKAR_LIPOPROTEIN"/>
    <property type="match status" value="1"/>
</dbReference>
<protein>
    <submittedName>
        <fullName evidence="1">Uncharacterized protein</fullName>
    </submittedName>
</protein>
<comment type="caution">
    <text evidence="1">The sequence shown here is derived from an EMBL/GenBank/DDBJ whole genome shotgun (WGS) entry which is preliminary data.</text>
</comment>
<dbReference type="AlphaFoldDB" id="A0A2S7ILH5"/>
<dbReference type="EMBL" id="PTRA01000001">
    <property type="protein sequence ID" value="PQA58506.1"/>
    <property type="molecule type" value="Genomic_DNA"/>
</dbReference>
<evidence type="ECO:0000313" key="1">
    <source>
        <dbReference type="EMBL" id="PQA58506.1"/>
    </source>
</evidence>
<keyword evidence="2" id="KW-1185">Reference proteome</keyword>
<sequence>MLGAFRNIVLYGIVVLLVSACQRPEDQFNKGWMTRDVDVESPTGVPSDSTSVLPRESYLRFYPEGRLACYTRRGNYQLMDWELSADAQTIYVNRQALALPALQLSVYTIFPSSWSARLPGNDSVRLFKFSTVFSHPEHDLLHPNQNKWRFKSTHRLAEAELKAKVAGHMQYAADYFDIVVKREQGYFEPRFLNLPVRFYQGAMGVQRFSSTPMAWRNLFYDDTEALKALSYYQLAFRQLRYIPQEKQMLVGLQKSFEKMATFLNE</sequence>
<name>A0A2S7ILH5_9BACT</name>
<accession>A0A2S7ILH5</accession>
<dbReference type="Proteomes" id="UP000239590">
    <property type="component" value="Unassembled WGS sequence"/>
</dbReference>
<evidence type="ECO:0000313" key="2">
    <source>
        <dbReference type="Proteomes" id="UP000239590"/>
    </source>
</evidence>
<organism evidence="1 2">
    <name type="scientific">Siphonobacter curvatus</name>
    <dbReference type="NCBI Taxonomy" id="2094562"/>
    <lineage>
        <taxon>Bacteria</taxon>
        <taxon>Pseudomonadati</taxon>
        <taxon>Bacteroidota</taxon>
        <taxon>Cytophagia</taxon>
        <taxon>Cytophagales</taxon>
        <taxon>Cytophagaceae</taxon>
        <taxon>Siphonobacter</taxon>
    </lineage>
</organism>
<gene>
    <name evidence="1" type="ORF">C5O19_02205</name>
</gene>
<reference evidence="2" key="1">
    <citation type="submission" date="2018-02" db="EMBL/GenBank/DDBJ databases">
        <title>Genome sequencing of Solimonas sp. HR-BB.</title>
        <authorList>
            <person name="Lee Y."/>
            <person name="Jeon C.O."/>
        </authorList>
    </citation>
    <scope>NUCLEOTIDE SEQUENCE [LARGE SCALE GENOMIC DNA]</scope>
    <source>
        <strain evidence="2">HR-U</strain>
    </source>
</reference>